<dbReference type="EMBL" id="PGCJ01000945">
    <property type="protein sequence ID" value="PLW13575.1"/>
    <property type="molecule type" value="Genomic_DNA"/>
</dbReference>
<gene>
    <name evidence="1" type="ORF">PCANC_19212</name>
</gene>
<protein>
    <submittedName>
        <fullName evidence="1">Uncharacterized protein</fullName>
    </submittedName>
</protein>
<organism evidence="1 2">
    <name type="scientific">Puccinia coronata f. sp. avenae</name>
    <dbReference type="NCBI Taxonomy" id="200324"/>
    <lineage>
        <taxon>Eukaryota</taxon>
        <taxon>Fungi</taxon>
        <taxon>Dikarya</taxon>
        <taxon>Basidiomycota</taxon>
        <taxon>Pucciniomycotina</taxon>
        <taxon>Pucciniomycetes</taxon>
        <taxon>Pucciniales</taxon>
        <taxon>Pucciniaceae</taxon>
        <taxon>Puccinia</taxon>
    </lineage>
</organism>
<dbReference type="Proteomes" id="UP000235388">
    <property type="component" value="Unassembled WGS sequence"/>
</dbReference>
<evidence type="ECO:0000313" key="1">
    <source>
        <dbReference type="EMBL" id="PLW13575.1"/>
    </source>
</evidence>
<comment type="caution">
    <text evidence="1">The sequence shown here is derived from an EMBL/GenBank/DDBJ whole genome shotgun (WGS) entry which is preliminary data.</text>
</comment>
<keyword evidence="2" id="KW-1185">Reference proteome</keyword>
<name>A0A2N5SK09_9BASI</name>
<dbReference type="AlphaFoldDB" id="A0A2N5SK09"/>
<proteinExistence type="predicted"/>
<reference evidence="1 2" key="1">
    <citation type="submission" date="2017-11" db="EMBL/GenBank/DDBJ databases">
        <title>De novo assembly and phasing of dikaryotic genomes from two isolates of Puccinia coronata f. sp. avenae, the causal agent of oat crown rust.</title>
        <authorList>
            <person name="Miller M.E."/>
            <person name="Zhang Y."/>
            <person name="Omidvar V."/>
            <person name="Sperschneider J."/>
            <person name="Schwessinger B."/>
            <person name="Raley C."/>
            <person name="Palmer J.M."/>
            <person name="Garnica D."/>
            <person name="Upadhyaya N."/>
            <person name="Rathjen J."/>
            <person name="Taylor J.M."/>
            <person name="Park R.F."/>
            <person name="Dodds P.N."/>
            <person name="Hirsch C.D."/>
            <person name="Kianian S.F."/>
            <person name="Figueroa M."/>
        </authorList>
    </citation>
    <scope>NUCLEOTIDE SEQUENCE [LARGE SCALE GENOMIC DNA]</scope>
    <source>
        <strain evidence="1">12NC29</strain>
    </source>
</reference>
<accession>A0A2N5SK09</accession>
<evidence type="ECO:0000313" key="2">
    <source>
        <dbReference type="Proteomes" id="UP000235388"/>
    </source>
</evidence>
<dbReference type="STRING" id="200324.A0A2N5SK09"/>
<sequence>MSSSQFHPYTRRSMSNGKVEYRGQFFYLRVPPRVPSPPIAQNDPIVINTPGSGAPNNRIEIYDGSSDEAAPTDCIDPSLRKNSLDLAARIPTPGLSNHATVPVVQPAPPGLIPTQPTPNIEPDIPVPALNELGAPPSTTTFRGTPYLYIQFSRNQSATFLEINPHSV</sequence>